<gene>
    <name evidence="4" type="ORF">BJ554DRAFT_6965</name>
</gene>
<feature type="repeat" description="WD" evidence="1">
    <location>
        <begin position="397"/>
        <end position="439"/>
    </location>
</feature>
<protein>
    <recommendedName>
        <fullName evidence="2">Pre-mRNA-processing factor 19</fullName>
        <ecNumber evidence="2">2.3.2.27</ecNumber>
    </recommendedName>
</protein>
<dbReference type="InterPro" id="IPR001680">
    <property type="entry name" value="WD40_rpt"/>
</dbReference>
<keyword evidence="2" id="KW-0227">DNA damage</keyword>
<feature type="repeat" description="WD" evidence="1">
    <location>
        <begin position="229"/>
        <end position="264"/>
    </location>
</feature>
<dbReference type="Gene3D" id="2.130.10.10">
    <property type="entry name" value="YVTN repeat-like/Quinoprotein amine dehydrogenase"/>
    <property type="match status" value="1"/>
</dbReference>
<keyword evidence="2" id="KW-0539">Nucleus</keyword>
<proteinExistence type="inferred from homology"/>
<keyword evidence="5" id="KW-1185">Reference proteome</keyword>
<dbReference type="InterPro" id="IPR015943">
    <property type="entry name" value="WD40/YVTN_repeat-like_dom_sf"/>
</dbReference>
<comment type="similarity">
    <text evidence="2">Belongs to the WD repeat PRP19 family.</text>
</comment>
<comment type="pathway">
    <text evidence="2">Protein modification; protein ubiquitination.</text>
</comment>
<evidence type="ECO:0000259" key="3">
    <source>
        <dbReference type="Pfam" id="PF08606"/>
    </source>
</evidence>
<evidence type="ECO:0000256" key="2">
    <source>
        <dbReference type="RuleBase" id="RU367101"/>
    </source>
</evidence>
<keyword evidence="1" id="KW-0853">WD repeat</keyword>
<dbReference type="GO" id="GO:0000974">
    <property type="term" value="C:Prp19 complex"/>
    <property type="evidence" value="ECO:0007669"/>
    <property type="project" value="UniProtKB-UniRule"/>
</dbReference>
<evidence type="ECO:0000313" key="5">
    <source>
        <dbReference type="Proteomes" id="UP000673691"/>
    </source>
</evidence>
<dbReference type="Pfam" id="PF08606">
    <property type="entry name" value="Prp19"/>
    <property type="match status" value="1"/>
</dbReference>
<evidence type="ECO:0000256" key="1">
    <source>
        <dbReference type="PROSITE-ProRule" id="PRU00221"/>
    </source>
</evidence>
<dbReference type="GO" id="GO:0061630">
    <property type="term" value="F:ubiquitin protein ligase activity"/>
    <property type="evidence" value="ECO:0007669"/>
    <property type="project" value="UniProtKB-UniRule"/>
</dbReference>
<dbReference type="Pfam" id="PF00400">
    <property type="entry name" value="WD40"/>
    <property type="match status" value="5"/>
</dbReference>
<dbReference type="EMBL" id="JAEFCI010004473">
    <property type="protein sequence ID" value="KAG5460930.1"/>
    <property type="molecule type" value="Genomic_DNA"/>
</dbReference>
<dbReference type="PANTHER" id="PTHR43995">
    <property type="entry name" value="PRE-MRNA-PROCESSING FACTOR 19"/>
    <property type="match status" value="1"/>
</dbReference>
<comment type="subcellular location">
    <subcellularLocation>
        <location evidence="2">Nucleus</location>
    </subcellularLocation>
</comment>
<dbReference type="OrthoDB" id="687049at2759"/>
<comment type="subunit">
    <text evidence="2">Homotetramer.</text>
</comment>
<reference evidence="4 5" key="1">
    <citation type="journal article" name="Sci. Rep.">
        <title>Genome-scale phylogenetic analyses confirm Olpidium as the closest living zoosporic fungus to the non-flagellated, terrestrial fungi.</title>
        <authorList>
            <person name="Chang Y."/>
            <person name="Rochon D."/>
            <person name="Sekimoto S."/>
            <person name="Wang Y."/>
            <person name="Chovatia M."/>
            <person name="Sandor L."/>
            <person name="Salamov A."/>
            <person name="Grigoriev I.V."/>
            <person name="Stajich J.E."/>
            <person name="Spatafora J.W."/>
        </authorList>
    </citation>
    <scope>NUCLEOTIDE SEQUENCE [LARGE SCALE GENOMIC DNA]</scope>
    <source>
        <strain evidence="4">S191</strain>
    </source>
</reference>
<dbReference type="InterPro" id="IPR036322">
    <property type="entry name" value="WD40_repeat_dom_sf"/>
</dbReference>
<sequence>MTSIPAMMTAFQNEWDSIMLETYSLKEKYSQVRQELSHALYQYDAACHVIARLTKERDAAREYVGGDCFRRKLSGVPLSDKEKECNQRLAEFCRALASVQAHVSTAPAAKEDGSTAMEVDVEPGLPADVVAKIDETLVKFVSLSFPVCHTFFVDLSQQRRKRKAPKDLTAPEVISKFTATKIIPSLHSASSPGITTMDYDPEKRFVVTGGADRAVGICSADGEKLVATLKGHTKKVHQVMWHTQDNDAGRAVFSASADKTVRMWTASESGGYRAAHIFKGHKGDVTGIGLHPSGDYLTSASLDSTWSLRDVATGKTLATAGKPEDNGAYFSCVYPRTYFRQTSKPRVYLTVRARTKPKFPGYTCCAVHPDGMIFCSGTSSDVVQIWDIKTRTNAASFAGHKGMVTAVAFSENGYLLATASADEPVVKLWDLRKLKTVQTLELGG</sequence>
<evidence type="ECO:0000313" key="4">
    <source>
        <dbReference type="EMBL" id="KAG5460930.1"/>
    </source>
</evidence>
<keyword evidence="2" id="KW-0508">mRNA splicing</keyword>
<comment type="function">
    <text evidence="2">Ubiquitin-protein ligase which is mainly involved pre-mRNA splicing and DNA repair. Required for pre-mRNA splicing as component of the spliceosome.</text>
</comment>
<dbReference type="UniPathway" id="UPA00143"/>
<dbReference type="GO" id="GO:0005737">
    <property type="term" value="C:cytoplasm"/>
    <property type="evidence" value="ECO:0007669"/>
    <property type="project" value="TreeGrafter"/>
</dbReference>
<dbReference type="PANTHER" id="PTHR43995:SF1">
    <property type="entry name" value="PRE-MRNA-PROCESSING FACTOR 19"/>
    <property type="match status" value="1"/>
</dbReference>
<dbReference type="PROSITE" id="PS50082">
    <property type="entry name" value="WD_REPEATS_2"/>
    <property type="match status" value="3"/>
</dbReference>
<feature type="repeat" description="WD" evidence="1">
    <location>
        <begin position="278"/>
        <end position="319"/>
    </location>
</feature>
<feature type="domain" description="Prp19 coiled-coil region" evidence="3">
    <location>
        <begin position="2"/>
        <end position="63"/>
    </location>
</feature>
<dbReference type="PROSITE" id="PS50294">
    <property type="entry name" value="WD_REPEATS_REGION"/>
    <property type="match status" value="1"/>
</dbReference>
<name>A0A8H7ZWZ3_9FUNG</name>
<dbReference type="InterPro" id="IPR013915">
    <property type="entry name" value="Prp19_cc"/>
</dbReference>
<comment type="catalytic activity">
    <reaction evidence="2">
        <text>S-ubiquitinyl-[E2 ubiquitin-conjugating enzyme]-L-cysteine + [acceptor protein]-L-lysine = [E2 ubiquitin-conjugating enzyme]-L-cysteine + N(6)-ubiquitinyl-[acceptor protein]-L-lysine.</text>
        <dbReference type="EC" id="2.3.2.27"/>
    </reaction>
</comment>
<feature type="non-terminal residue" evidence="4">
    <location>
        <position position="444"/>
    </location>
</feature>
<dbReference type="InterPro" id="IPR038959">
    <property type="entry name" value="Prp19"/>
</dbReference>
<comment type="caution">
    <text evidence="4">The sequence shown here is derived from an EMBL/GenBank/DDBJ whole genome shotgun (WGS) entry which is preliminary data.</text>
</comment>
<dbReference type="GO" id="GO:0071006">
    <property type="term" value="C:U2-type catalytic step 1 spliceosome"/>
    <property type="evidence" value="ECO:0007669"/>
    <property type="project" value="TreeGrafter"/>
</dbReference>
<dbReference type="GO" id="GO:0006281">
    <property type="term" value="P:DNA repair"/>
    <property type="evidence" value="ECO:0007669"/>
    <property type="project" value="UniProtKB-KW"/>
</dbReference>
<keyword evidence="2" id="KW-0747">Spliceosome</keyword>
<dbReference type="GO" id="GO:0000398">
    <property type="term" value="P:mRNA splicing, via spliceosome"/>
    <property type="evidence" value="ECO:0007669"/>
    <property type="project" value="InterPro"/>
</dbReference>
<dbReference type="EC" id="2.3.2.27" evidence="2"/>
<accession>A0A8H7ZWZ3</accession>
<keyword evidence="2" id="KW-0234">DNA repair</keyword>
<dbReference type="Proteomes" id="UP000673691">
    <property type="component" value="Unassembled WGS sequence"/>
</dbReference>
<dbReference type="SUPFAM" id="SSF50978">
    <property type="entry name" value="WD40 repeat-like"/>
    <property type="match status" value="1"/>
</dbReference>
<organism evidence="4 5">
    <name type="scientific">Olpidium bornovanus</name>
    <dbReference type="NCBI Taxonomy" id="278681"/>
    <lineage>
        <taxon>Eukaryota</taxon>
        <taxon>Fungi</taxon>
        <taxon>Fungi incertae sedis</taxon>
        <taxon>Olpidiomycota</taxon>
        <taxon>Olpidiomycotina</taxon>
        <taxon>Olpidiomycetes</taxon>
        <taxon>Olpidiales</taxon>
        <taxon>Olpidiaceae</taxon>
        <taxon>Olpidium</taxon>
    </lineage>
</organism>
<dbReference type="GO" id="GO:0070534">
    <property type="term" value="P:protein K63-linked ubiquitination"/>
    <property type="evidence" value="ECO:0007669"/>
    <property type="project" value="UniProtKB-UniRule"/>
</dbReference>
<dbReference type="SMART" id="SM00320">
    <property type="entry name" value="WD40"/>
    <property type="match status" value="5"/>
</dbReference>
<keyword evidence="2" id="KW-0833">Ubl conjugation pathway</keyword>
<dbReference type="CDD" id="cd00200">
    <property type="entry name" value="WD40"/>
    <property type="match status" value="1"/>
</dbReference>
<keyword evidence="2" id="KW-0507">mRNA processing</keyword>
<keyword evidence="2" id="KW-0808">Transferase</keyword>
<dbReference type="AlphaFoldDB" id="A0A8H7ZWZ3"/>